<dbReference type="Pfam" id="PF00582">
    <property type="entry name" value="Usp"/>
    <property type="match status" value="1"/>
</dbReference>
<dbReference type="Proteomes" id="UP001354989">
    <property type="component" value="Plasmid pPP1"/>
</dbReference>
<evidence type="ECO:0000313" key="3">
    <source>
        <dbReference type="Proteomes" id="UP001354989"/>
    </source>
</evidence>
<accession>A0ABM7VIV9</accession>
<organism evidence="2 3">
    <name type="scientific">Persicobacter psychrovividus</name>
    <dbReference type="NCBI Taxonomy" id="387638"/>
    <lineage>
        <taxon>Bacteria</taxon>
        <taxon>Pseudomonadati</taxon>
        <taxon>Bacteroidota</taxon>
        <taxon>Cytophagia</taxon>
        <taxon>Cytophagales</taxon>
        <taxon>Persicobacteraceae</taxon>
        <taxon>Persicobacter</taxon>
    </lineage>
</organism>
<keyword evidence="3" id="KW-1185">Reference proteome</keyword>
<geneLocation type="plasmid" evidence="2 3">
    <name>pPP1</name>
</geneLocation>
<dbReference type="CDD" id="cd00293">
    <property type="entry name" value="USP-like"/>
    <property type="match status" value="1"/>
</dbReference>
<name>A0ABM7VIV9_9BACT</name>
<evidence type="ECO:0000313" key="2">
    <source>
        <dbReference type="EMBL" id="BDD00914.1"/>
    </source>
</evidence>
<dbReference type="SUPFAM" id="SSF52402">
    <property type="entry name" value="Adenine nucleotide alpha hydrolases-like"/>
    <property type="match status" value="1"/>
</dbReference>
<dbReference type="InterPro" id="IPR006016">
    <property type="entry name" value="UspA"/>
</dbReference>
<reference evidence="2 3" key="1">
    <citation type="submission" date="2021-12" db="EMBL/GenBank/DDBJ databases">
        <title>Genome sequencing of bacteria with rrn-lacking chromosome and rrn-plasmid.</title>
        <authorList>
            <person name="Anda M."/>
            <person name="Iwasaki W."/>
        </authorList>
    </citation>
    <scope>NUCLEOTIDE SEQUENCE [LARGE SCALE GENOMIC DNA]</scope>
    <source>
        <strain evidence="2 3">NBRC 101262</strain>
        <plasmid evidence="2 3">pPP1</plasmid>
    </source>
</reference>
<proteinExistence type="predicted"/>
<feature type="domain" description="UspA" evidence="1">
    <location>
        <begin position="7"/>
        <end position="141"/>
    </location>
</feature>
<protein>
    <recommendedName>
        <fullName evidence="1">UspA domain-containing protein</fullName>
    </recommendedName>
</protein>
<dbReference type="RefSeq" id="WP_338398149.1">
    <property type="nucleotide sequence ID" value="NZ_AP025293.1"/>
</dbReference>
<dbReference type="Gene3D" id="3.40.50.12370">
    <property type="match status" value="1"/>
</dbReference>
<dbReference type="EMBL" id="AP025293">
    <property type="protein sequence ID" value="BDD00914.1"/>
    <property type="molecule type" value="Genomic_DNA"/>
</dbReference>
<keyword evidence="2" id="KW-0614">Plasmid</keyword>
<gene>
    <name evidence="2" type="ORF">PEPS_31940</name>
</gene>
<sequence>MNISKLNIIAATNFTPASEHAYQFAKHMMATQEAHFTLLHAYQAVSPTTTLTASPTPIVPPEHYEKDLKQRLHQEAERLRLDPKESTYFDCGSLAEVIKRYEEVTKPDLVVLGAREKGTVERMMTNTHTLSLLEEIDTPILSIPKEATQPIISKITLVAEDQEMLTPERLNKLKAIFGTHMPQVALVCVEEVSKTKLVEAGLDIQYYTKPVAPTQVLDTVEESPFDTAKEQILRSKPDLIVTLLKTPNFAEKIFKNSLMDKLIYQDNLPIILM</sequence>
<evidence type="ECO:0000259" key="1">
    <source>
        <dbReference type="Pfam" id="PF00582"/>
    </source>
</evidence>